<name>A0ABZ1TAZ6_STRVG</name>
<evidence type="ECO:0000313" key="4">
    <source>
        <dbReference type="Proteomes" id="UP001432039"/>
    </source>
</evidence>
<accession>A0ABZ1TAZ6</accession>
<evidence type="ECO:0000259" key="2">
    <source>
        <dbReference type="Pfam" id="PF00975"/>
    </source>
</evidence>
<dbReference type="Gene3D" id="3.40.50.1820">
    <property type="entry name" value="alpha/beta hydrolase"/>
    <property type="match status" value="1"/>
</dbReference>
<dbReference type="EMBL" id="CP108090">
    <property type="protein sequence ID" value="WUQ11871.1"/>
    <property type="molecule type" value="Genomic_DNA"/>
</dbReference>
<evidence type="ECO:0000313" key="3">
    <source>
        <dbReference type="EMBL" id="WUQ11871.1"/>
    </source>
</evidence>
<protein>
    <submittedName>
        <fullName evidence="3">Thioesterase domain-containing protein</fullName>
    </submittedName>
</protein>
<dbReference type="PANTHER" id="PTHR11487">
    <property type="entry name" value="THIOESTERASE"/>
    <property type="match status" value="1"/>
</dbReference>
<dbReference type="SUPFAM" id="SSF53474">
    <property type="entry name" value="alpha/beta-Hydrolases"/>
    <property type="match status" value="1"/>
</dbReference>
<dbReference type="Pfam" id="PF00975">
    <property type="entry name" value="Thioesterase"/>
    <property type="match status" value="1"/>
</dbReference>
<proteinExistence type="inferred from homology"/>
<dbReference type="RefSeq" id="WP_328961297.1">
    <property type="nucleotide sequence ID" value="NZ_CP108090.1"/>
</dbReference>
<feature type="domain" description="Thioesterase" evidence="2">
    <location>
        <begin position="19"/>
        <end position="236"/>
    </location>
</feature>
<keyword evidence="4" id="KW-1185">Reference proteome</keyword>
<comment type="similarity">
    <text evidence="1">Belongs to the thioesterase family.</text>
</comment>
<reference evidence="3" key="1">
    <citation type="submission" date="2022-10" db="EMBL/GenBank/DDBJ databases">
        <title>The complete genomes of actinobacterial strains from the NBC collection.</title>
        <authorList>
            <person name="Joergensen T.S."/>
            <person name="Alvarez Arevalo M."/>
            <person name="Sterndorff E.B."/>
            <person name="Faurdal D."/>
            <person name="Vuksanovic O."/>
            <person name="Mourched A.-S."/>
            <person name="Charusanti P."/>
            <person name="Shaw S."/>
            <person name="Blin K."/>
            <person name="Weber T."/>
        </authorList>
    </citation>
    <scope>NUCLEOTIDE SEQUENCE</scope>
    <source>
        <strain evidence="3">NBC_00248</strain>
    </source>
</reference>
<dbReference type="PANTHER" id="PTHR11487:SF0">
    <property type="entry name" value="S-ACYL FATTY ACID SYNTHASE THIOESTERASE, MEDIUM CHAIN"/>
    <property type="match status" value="1"/>
</dbReference>
<dbReference type="Proteomes" id="UP001432039">
    <property type="component" value="Chromosome"/>
</dbReference>
<dbReference type="InterPro" id="IPR001031">
    <property type="entry name" value="Thioesterase"/>
</dbReference>
<gene>
    <name evidence="3" type="ORF">OG517_10715</name>
</gene>
<dbReference type="InterPro" id="IPR012223">
    <property type="entry name" value="TEII"/>
</dbReference>
<sequence>MKGMNPWLLRRPDPLATARIFCIPYSGTGAGMYNRWPSSIGGVELVPVQLPGRANRMREKAPTTYEELAVDLVAGLAPYLDRPYGFFGHCGSALAAYQAAVQVEATGLAVPGHLFVSSQVAPQDGPTGRFLELDDDGLTDELRIMIEERGGNPSPDVLELALEILRADIEVNKRYVVPDPVRLTTPITTIGWTEDREVQHHTMSGWNRCGDTDHHVLPGAHYRFLDGPPELFELFAARMGAKGA</sequence>
<evidence type="ECO:0000256" key="1">
    <source>
        <dbReference type="ARBA" id="ARBA00007169"/>
    </source>
</evidence>
<dbReference type="InterPro" id="IPR029058">
    <property type="entry name" value="AB_hydrolase_fold"/>
</dbReference>
<organism evidence="3 4">
    <name type="scientific">Streptomyces virginiae</name>
    <name type="common">Streptomyces cinnamonensis</name>
    <dbReference type="NCBI Taxonomy" id="1961"/>
    <lineage>
        <taxon>Bacteria</taxon>
        <taxon>Bacillati</taxon>
        <taxon>Actinomycetota</taxon>
        <taxon>Actinomycetes</taxon>
        <taxon>Kitasatosporales</taxon>
        <taxon>Streptomycetaceae</taxon>
        <taxon>Streptomyces</taxon>
    </lineage>
</organism>